<feature type="compositionally biased region" description="Polar residues" evidence="1">
    <location>
        <begin position="51"/>
        <end position="73"/>
    </location>
</feature>
<accession>K2RGA4</accession>
<dbReference type="InParanoid" id="K2RGA4"/>
<dbReference type="OrthoDB" id="10578536at2759"/>
<proteinExistence type="predicted"/>
<feature type="compositionally biased region" description="Polar residues" evidence="1">
    <location>
        <begin position="99"/>
        <end position="117"/>
    </location>
</feature>
<dbReference type="VEuPathDB" id="FungiDB:MPH_01140"/>
<dbReference type="HOGENOM" id="CLU_607006_0_0_1"/>
<sequence>MQDQSTLSSSLPHGDGTSNPTRSGNQLRCSGRRLVNRTIARLGSGGPATSRDPQSSVTTQQTHKASSSAQSDALPTKSTSAWSTKSKSSSSLSYRRLTAGTNETAPQGTDTGITAESPTPVRCVDILRGRVNSLQSPTQYNSGKVAGKMGSFHLVCDSSKSILSEPSTPPTEHITPLWRVSSRKAAPKPSPSNSVLPPPKNVLSYNWREPREHSSPSRSLQSGSSGSSSNSSSPRHERSARYINQDEFVEGLWVFVHPDRSFPTDKTEGWRNHPGVIVGKLKDDEVILFTATGWGELGRGDKYEKQNPVNRPLYDRSFLLVRQSTDRKGIEDNIGRSEVVNNIGVQIFRKETFVDLRGMRVARKRNCKKYFRQGTHGGACLDPVDVRRVKARACWLSTLEDLPWAASDNESLKTFAKHLADQEGIEVWQLLDRFRADPELAAFCGRPDLGQ</sequence>
<gene>
    <name evidence="2" type="ORF">MPH_01140</name>
</gene>
<feature type="compositionally biased region" description="Low complexity" evidence="1">
    <location>
        <begin position="216"/>
        <end position="233"/>
    </location>
</feature>
<evidence type="ECO:0000313" key="3">
    <source>
        <dbReference type="Proteomes" id="UP000007129"/>
    </source>
</evidence>
<reference evidence="2 3" key="1">
    <citation type="journal article" date="2012" name="BMC Genomics">
        <title>Tools to kill: Genome of one of the most destructive plant pathogenic fungi Macrophomina phaseolina.</title>
        <authorList>
            <person name="Islam M.S."/>
            <person name="Haque M.S."/>
            <person name="Islam M.M."/>
            <person name="Emdad E.M."/>
            <person name="Halim A."/>
            <person name="Hossen Q.M.M."/>
            <person name="Hossain M.Z."/>
            <person name="Ahmed B."/>
            <person name="Rahim S."/>
            <person name="Rahman M.S."/>
            <person name="Alam M.M."/>
            <person name="Hou S."/>
            <person name="Wan X."/>
            <person name="Saito J.A."/>
            <person name="Alam M."/>
        </authorList>
    </citation>
    <scope>NUCLEOTIDE SEQUENCE [LARGE SCALE GENOMIC DNA]</scope>
    <source>
        <strain evidence="2 3">MS6</strain>
    </source>
</reference>
<protein>
    <submittedName>
        <fullName evidence="2">Uncharacterized protein</fullName>
    </submittedName>
</protein>
<dbReference type="Proteomes" id="UP000007129">
    <property type="component" value="Unassembled WGS sequence"/>
</dbReference>
<feature type="region of interest" description="Disordered" evidence="1">
    <location>
        <begin position="1"/>
        <end position="117"/>
    </location>
</feature>
<comment type="caution">
    <text evidence="2">The sequence shown here is derived from an EMBL/GenBank/DDBJ whole genome shotgun (WGS) entry which is preliminary data.</text>
</comment>
<feature type="compositionally biased region" description="Low complexity" evidence="1">
    <location>
        <begin position="76"/>
        <end position="93"/>
    </location>
</feature>
<dbReference type="AlphaFoldDB" id="K2RGA4"/>
<evidence type="ECO:0000313" key="2">
    <source>
        <dbReference type="EMBL" id="EKG21546.1"/>
    </source>
</evidence>
<feature type="region of interest" description="Disordered" evidence="1">
    <location>
        <begin position="161"/>
        <end position="239"/>
    </location>
</feature>
<organism evidence="2 3">
    <name type="scientific">Macrophomina phaseolina (strain MS6)</name>
    <name type="common">Charcoal rot fungus</name>
    <dbReference type="NCBI Taxonomy" id="1126212"/>
    <lineage>
        <taxon>Eukaryota</taxon>
        <taxon>Fungi</taxon>
        <taxon>Dikarya</taxon>
        <taxon>Ascomycota</taxon>
        <taxon>Pezizomycotina</taxon>
        <taxon>Dothideomycetes</taxon>
        <taxon>Dothideomycetes incertae sedis</taxon>
        <taxon>Botryosphaeriales</taxon>
        <taxon>Botryosphaeriaceae</taxon>
        <taxon>Macrophomina</taxon>
    </lineage>
</organism>
<dbReference type="EMBL" id="AHHD01000047">
    <property type="protein sequence ID" value="EKG21546.1"/>
    <property type="molecule type" value="Genomic_DNA"/>
</dbReference>
<name>K2RGA4_MACPH</name>
<feature type="compositionally biased region" description="Polar residues" evidence="1">
    <location>
        <begin position="1"/>
        <end position="28"/>
    </location>
</feature>
<evidence type="ECO:0000256" key="1">
    <source>
        <dbReference type="SAM" id="MobiDB-lite"/>
    </source>
</evidence>